<evidence type="ECO:0000313" key="3">
    <source>
        <dbReference type="WBParaSite" id="PEQ_0000854301-mRNA-1"/>
    </source>
</evidence>
<name>A0A914RUM1_PAREQ</name>
<organism evidence="2 3">
    <name type="scientific">Parascaris equorum</name>
    <name type="common">Equine roundworm</name>
    <dbReference type="NCBI Taxonomy" id="6256"/>
    <lineage>
        <taxon>Eukaryota</taxon>
        <taxon>Metazoa</taxon>
        <taxon>Ecdysozoa</taxon>
        <taxon>Nematoda</taxon>
        <taxon>Chromadorea</taxon>
        <taxon>Rhabditida</taxon>
        <taxon>Spirurina</taxon>
        <taxon>Ascaridomorpha</taxon>
        <taxon>Ascaridoidea</taxon>
        <taxon>Ascarididae</taxon>
        <taxon>Parascaris</taxon>
    </lineage>
</organism>
<keyword evidence="2" id="KW-1185">Reference proteome</keyword>
<dbReference type="InterPro" id="IPR008737">
    <property type="entry name" value="DUF1758"/>
</dbReference>
<dbReference type="Pfam" id="PF05585">
    <property type="entry name" value="DUF1758"/>
    <property type="match status" value="1"/>
</dbReference>
<accession>A0A914RUM1</accession>
<dbReference type="Proteomes" id="UP000887564">
    <property type="component" value="Unplaced"/>
</dbReference>
<proteinExistence type="predicted"/>
<evidence type="ECO:0000259" key="1">
    <source>
        <dbReference type="Pfam" id="PF05585"/>
    </source>
</evidence>
<evidence type="ECO:0000313" key="2">
    <source>
        <dbReference type="Proteomes" id="UP000887564"/>
    </source>
</evidence>
<dbReference type="WBParaSite" id="PEQ_0000854301-mRNA-1">
    <property type="protein sequence ID" value="PEQ_0000854301-mRNA-1"/>
    <property type="gene ID" value="PEQ_0000854301"/>
</dbReference>
<sequence length="211" mass="24041">MAQVSSNLQAITAHWPPEPVVGSRVAPSQTQLGKFSGNPKECTGFWEAFNWRFAQAYKYLHSSLLGVRSRIDYRKITAKTSRIYDCRVAVCVSTTEKRIQRANKLRLLIEYLKSTTTLHRSSRLQPLEGKLSSESVPYFLTRPSNRTVISLEFNNGTNKVTGVSEIKRITSNLQRSILSPDILIDHDYFDDFIPLAGIKRLRNGYEFIPTK</sequence>
<protein>
    <submittedName>
        <fullName evidence="3">Peptidase aspartic putative domain-containing protein</fullName>
    </submittedName>
</protein>
<feature type="domain" description="DUF1758" evidence="1">
    <location>
        <begin position="171"/>
        <end position="211"/>
    </location>
</feature>
<dbReference type="AlphaFoldDB" id="A0A914RUM1"/>
<reference evidence="3" key="1">
    <citation type="submission" date="2022-11" db="UniProtKB">
        <authorList>
            <consortium name="WormBaseParasite"/>
        </authorList>
    </citation>
    <scope>IDENTIFICATION</scope>
</reference>